<dbReference type="Proteomes" id="UP000753961">
    <property type="component" value="Unassembled WGS sequence"/>
</dbReference>
<sequence length="364" mass="41479">MKPLIELNRLSFLIDQTGLPGPSRVLISRSGNVPVLQTPFTINVNEYRWYESDQSGYTLALQVMVEGLAQDPRWTLDVKAELRLKVKWSDQVVEWGRAVPFELVQIKLSENSQVLIDERQVDLIPTVNKLLSRQVIQSGFITQSWINAQIEHLSRTYFGSDLLPELLQNLFYQVRSKLDAESGLVELSAAYQQDHFAQTDQAPSYLFLKLPTSDIEYFVGNFDWPDIEVKGYTLKVRGLKVQENGLLEIDVRESGHDWMFKVGLTLTLAGNTITPNVQFIRTEGLGFVTKTLFKLFKGVIKRQIEGRPIDVGVGYANLMDSIRAKYPFIQFQPGDQMLVDALSFHKQRVEIMVHFEKEPVGAVV</sequence>
<organism evidence="1 2">
    <name type="scientific">Membranihabitans marinus</name>
    <dbReference type="NCBI Taxonomy" id="1227546"/>
    <lineage>
        <taxon>Bacteria</taxon>
        <taxon>Pseudomonadati</taxon>
        <taxon>Bacteroidota</taxon>
        <taxon>Saprospiria</taxon>
        <taxon>Saprospirales</taxon>
        <taxon>Saprospiraceae</taxon>
        <taxon>Membranihabitans</taxon>
    </lineage>
</organism>
<proteinExistence type="predicted"/>
<reference evidence="1" key="1">
    <citation type="submission" date="2021-06" db="EMBL/GenBank/DDBJ databases">
        <title>44 bacteria genomes isolated from Dapeng, Shenzhen.</title>
        <authorList>
            <person name="Zheng W."/>
            <person name="Yu S."/>
            <person name="Huang Y."/>
        </authorList>
    </citation>
    <scope>NUCLEOTIDE SEQUENCE</scope>
    <source>
        <strain evidence="1">DP5N28-2</strain>
    </source>
</reference>
<evidence type="ECO:0000313" key="2">
    <source>
        <dbReference type="Proteomes" id="UP000753961"/>
    </source>
</evidence>
<gene>
    <name evidence="1" type="ORF">KUV50_18110</name>
</gene>
<dbReference type="EMBL" id="JAHVHU010000022">
    <property type="protein sequence ID" value="MBY5960072.1"/>
    <property type="molecule type" value="Genomic_DNA"/>
</dbReference>
<comment type="caution">
    <text evidence="1">The sequence shown here is derived from an EMBL/GenBank/DDBJ whole genome shotgun (WGS) entry which is preliminary data.</text>
</comment>
<keyword evidence="2" id="KW-1185">Reference proteome</keyword>
<protein>
    <submittedName>
        <fullName evidence="1">Uncharacterized protein</fullName>
    </submittedName>
</protein>
<dbReference type="RefSeq" id="WP_222581619.1">
    <property type="nucleotide sequence ID" value="NZ_JAHVHU010000022.1"/>
</dbReference>
<name>A0A953L8Q5_9BACT</name>
<dbReference type="AlphaFoldDB" id="A0A953L8Q5"/>
<accession>A0A953L8Q5</accession>
<evidence type="ECO:0000313" key="1">
    <source>
        <dbReference type="EMBL" id="MBY5960072.1"/>
    </source>
</evidence>